<keyword evidence="11" id="KW-1185">Reference proteome</keyword>
<dbReference type="CDD" id="cd00707">
    <property type="entry name" value="Pancreat_lipase_like"/>
    <property type="match status" value="1"/>
</dbReference>
<evidence type="ECO:0000256" key="5">
    <source>
        <dbReference type="ARBA" id="ARBA00022525"/>
    </source>
</evidence>
<dbReference type="SUPFAM" id="SSF53474">
    <property type="entry name" value="alpha/beta-Hydrolases"/>
    <property type="match status" value="1"/>
</dbReference>
<organism evidence="10 11">
    <name type="scientific">Atta cephalotes</name>
    <name type="common">Leafcutter ant</name>
    <dbReference type="NCBI Taxonomy" id="12957"/>
    <lineage>
        <taxon>Eukaryota</taxon>
        <taxon>Metazoa</taxon>
        <taxon>Ecdysozoa</taxon>
        <taxon>Arthropoda</taxon>
        <taxon>Hexapoda</taxon>
        <taxon>Insecta</taxon>
        <taxon>Pterygota</taxon>
        <taxon>Neoptera</taxon>
        <taxon>Endopterygota</taxon>
        <taxon>Hymenoptera</taxon>
        <taxon>Apocrita</taxon>
        <taxon>Aculeata</taxon>
        <taxon>Formicoidea</taxon>
        <taxon>Formicidae</taxon>
        <taxon>Myrmicinae</taxon>
        <taxon>Atta</taxon>
    </lineage>
</organism>
<comment type="catalytic activity">
    <reaction evidence="1">
        <text>a 1,2-diacyl-sn-glycero-3-phosphocholine + H2O = a 2-acyl-sn-glycero-3-phosphocholine + a fatty acid + H(+)</text>
        <dbReference type="Rhea" id="RHEA:18689"/>
        <dbReference type="ChEBI" id="CHEBI:15377"/>
        <dbReference type="ChEBI" id="CHEBI:15378"/>
        <dbReference type="ChEBI" id="CHEBI:28868"/>
        <dbReference type="ChEBI" id="CHEBI:57643"/>
        <dbReference type="ChEBI" id="CHEBI:57875"/>
        <dbReference type="EC" id="3.1.1.32"/>
    </reaction>
</comment>
<dbReference type="EMBL" id="ADTU01023297">
    <property type="status" value="NOT_ANNOTATED_CDS"/>
    <property type="molecule type" value="Genomic_DNA"/>
</dbReference>
<dbReference type="GO" id="GO:0005615">
    <property type="term" value="C:extracellular space"/>
    <property type="evidence" value="ECO:0007669"/>
    <property type="project" value="TreeGrafter"/>
</dbReference>
<evidence type="ECO:0000256" key="7">
    <source>
        <dbReference type="ARBA" id="ARBA00023157"/>
    </source>
</evidence>
<protein>
    <recommendedName>
        <fullName evidence="4">phospholipase A1</fullName>
        <ecNumber evidence="4">3.1.1.32</ecNumber>
    </recommendedName>
</protein>
<dbReference type="EnsemblMetazoa" id="XM_012204395.1">
    <property type="protein sequence ID" value="XP_012059785.1"/>
    <property type="gene ID" value="LOC105622994"/>
</dbReference>
<dbReference type="EMBL" id="ADTU01023304">
    <property type="status" value="NOT_ANNOTATED_CDS"/>
    <property type="molecule type" value="Genomic_DNA"/>
</dbReference>
<dbReference type="EMBL" id="ADTU01023299">
    <property type="status" value="NOT_ANNOTATED_CDS"/>
    <property type="molecule type" value="Genomic_DNA"/>
</dbReference>
<evidence type="ECO:0000313" key="10">
    <source>
        <dbReference type="EnsemblMetazoa" id="XP_012059785.1"/>
    </source>
</evidence>
<name>A0A158NQH7_ATTCE</name>
<dbReference type="KEGG" id="acep:105622994"/>
<dbReference type="Proteomes" id="UP000005205">
    <property type="component" value="Unassembled WGS sequence"/>
</dbReference>
<dbReference type="PRINTS" id="PR00821">
    <property type="entry name" value="TAGLIPASE"/>
</dbReference>
<gene>
    <name evidence="10" type="primary">105622994</name>
</gene>
<dbReference type="InterPro" id="IPR000734">
    <property type="entry name" value="TAG_lipase"/>
</dbReference>
<dbReference type="EMBL" id="ADTU01023303">
    <property type="status" value="NOT_ANNOTATED_CDS"/>
    <property type="molecule type" value="Genomic_DNA"/>
</dbReference>
<keyword evidence="5" id="KW-0964">Secreted</keyword>
<evidence type="ECO:0000259" key="9">
    <source>
        <dbReference type="Pfam" id="PF00151"/>
    </source>
</evidence>
<dbReference type="InParanoid" id="A0A158NQH7"/>
<evidence type="ECO:0000256" key="2">
    <source>
        <dbReference type="ARBA" id="ARBA00004613"/>
    </source>
</evidence>
<comment type="subcellular location">
    <subcellularLocation>
        <location evidence="2">Secreted</location>
    </subcellularLocation>
</comment>
<evidence type="ECO:0000256" key="4">
    <source>
        <dbReference type="ARBA" id="ARBA00013179"/>
    </source>
</evidence>
<proteinExistence type="inferred from homology"/>
<dbReference type="Pfam" id="PF00151">
    <property type="entry name" value="Lipase"/>
    <property type="match status" value="1"/>
</dbReference>
<dbReference type="EMBL" id="ADTU01023298">
    <property type="status" value="NOT_ANNOTATED_CDS"/>
    <property type="molecule type" value="Genomic_DNA"/>
</dbReference>
<dbReference type="GO" id="GO:0016042">
    <property type="term" value="P:lipid catabolic process"/>
    <property type="evidence" value="ECO:0007669"/>
    <property type="project" value="TreeGrafter"/>
</dbReference>
<evidence type="ECO:0000256" key="6">
    <source>
        <dbReference type="ARBA" id="ARBA00022801"/>
    </source>
</evidence>
<dbReference type="PANTHER" id="PTHR11610:SF37">
    <property type="entry name" value="GH01208P"/>
    <property type="match status" value="1"/>
</dbReference>
<dbReference type="PANTHER" id="PTHR11610">
    <property type="entry name" value="LIPASE"/>
    <property type="match status" value="1"/>
</dbReference>
<keyword evidence="7" id="KW-1015">Disulfide bond</keyword>
<reference evidence="11" key="1">
    <citation type="journal article" date="2011" name="PLoS Genet.">
        <title>The genome sequence of the leaf-cutter ant Atta cephalotes reveals insights into its obligate symbiotic lifestyle.</title>
        <authorList>
            <person name="Suen G."/>
            <person name="Teiling C."/>
            <person name="Li L."/>
            <person name="Holt C."/>
            <person name="Abouheif E."/>
            <person name="Bornberg-Bauer E."/>
            <person name="Bouffard P."/>
            <person name="Caldera E.J."/>
            <person name="Cash E."/>
            <person name="Cavanaugh A."/>
            <person name="Denas O."/>
            <person name="Elhaik E."/>
            <person name="Fave M.J."/>
            <person name="Gadau J."/>
            <person name="Gibson J.D."/>
            <person name="Graur D."/>
            <person name="Grubbs K.J."/>
            <person name="Hagen D.E."/>
            <person name="Harkins T.T."/>
            <person name="Helmkampf M."/>
            <person name="Hu H."/>
            <person name="Johnson B.R."/>
            <person name="Kim J."/>
            <person name="Marsh S.E."/>
            <person name="Moeller J.A."/>
            <person name="Munoz-Torres M.C."/>
            <person name="Murphy M.C."/>
            <person name="Naughton M.C."/>
            <person name="Nigam S."/>
            <person name="Overson R."/>
            <person name="Rajakumar R."/>
            <person name="Reese J.T."/>
            <person name="Scott J.J."/>
            <person name="Smith C.R."/>
            <person name="Tao S."/>
            <person name="Tsutsui N.D."/>
            <person name="Viljakainen L."/>
            <person name="Wissler L."/>
            <person name="Yandell M.D."/>
            <person name="Zimmer F."/>
            <person name="Taylor J."/>
            <person name="Slater S.C."/>
            <person name="Clifton S.W."/>
            <person name="Warren W.C."/>
            <person name="Elsik C.G."/>
            <person name="Smith C.D."/>
            <person name="Weinstock G.M."/>
            <person name="Gerardo N.M."/>
            <person name="Currie C.R."/>
        </authorList>
    </citation>
    <scope>NUCLEOTIDE SEQUENCE [LARGE SCALE GENOMIC DNA]</scope>
</reference>
<dbReference type="EMBL" id="ADTU01023300">
    <property type="status" value="NOT_ANNOTATED_CDS"/>
    <property type="molecule type" value="Genomic_DNA"/>
</dbReference>
<reference evidence="10" key="2">
    <citation type="submission" date="2016-04" db="UniProtKB">
        <authorList>
            <consortium name="EnsemblMetazoa"/>
        </authorList>
    </citation>
    <scope>IDENTIFICATION</scope>
</reference>
<keyword evidence="6" id="KW-0378">Hydrolase</keyword>
<dbReference type="GO" id="GO:0008970">
    <property type="term" value="F:phospholipase A1 activity"/>
    <property type="evidence" value="ECO:0007669"/>
    <property type="project" value="UniProtKB-EC"/>
</dbReference>
<evidence type="ECO:0000313" key="11">
    <source>
        <dbReference type="Proteomes" id="UP000005205"/>
    </source>
</evidence>
<comment type="similarity">
    <text evidence="3 8">Belongs to the AB hydrolase superfamily. Lipase family.</text>
</comment>
<dbReference type="InterPro" id="IPR033906">
    <property type="entry name" value="Lipase_N"/>
</dbReference>
<dbReference type="InterPro" id="IPR013818">
    <property type="entry name" value="Lipase"/>
</dbReference>
<dbReference type="EMBL" id="ADTU01023301">
    <property type="status" value="NOT_ANNOTATED_CDS"/>
    <property type="molecule type" value="Genomic_DNA"/>
</dbReference>
<dbReference type="EMBL" id="ADTU01023302">
    <property type="status" value="NOT_ANNOTATED_CDS"/>
    <property type="molecule type" value="Genomic_DNA"/>
</dbReference>
<dbReference type="FunCoup" id="A0A158NQH7">
    <property type="interactions" value="17"/>
</dbReference>
<dbReference type="GO" id="GO:0017171">
    <property type="term" value="F:serine hydrolase activity"/>
    <property type="evidence" value="ECO:0007669"/>
    <property type="project" value="TreeGrafter"/>
</dbReference>
<accession>A0A158NQH7</accession>
<evidence type="ECO:0000256" key="3">
    <source>
        <dbReference type="ARBA" id="ARBA00010701"/>
    </source>
</evidence>
<feature type="domain" description="Lipase" evidence="9">
    <location>
        <begin position="66"/>
        <end position="313"/>
    </location>
</feature>
<evidence type="ECO:0000256" key="8">
    <source>
        <dbReference type="RuleBase" id="RU004262"/>
    </source>
</evidence>
<evidence type="ECO:0000256" key="1">
    <source>
        <dbReference type="ARBA" id="ARBA00000111"/>
    </source>
</evidence>
<dbReference type="OrthoDB" id="199913at2759"/>
<dbReference type="EC" id="3.1.1.32" evidence="4"/>
<dbReference type="Gene3D" id="3.40.50.1820">
    <property type="entry name" value="alpha/beta hydrolase"/>
    <property type="match status" value="1"/>
</dbReference>
<sequence length="322" mass="36144">MKPQPITNIPQFRISAYPMGGYGPMAQNWRNARRVEENFKSIFLRIYIGITIHEYIDCSLKNASAITSRLITSKPTVMYIHGFSENVEKKSVQTIVEAYLKRNDHNIIAVDYSKFANDSYVTVARNAPHVANALTMILDKMTKVDFDTEKLHIIGHSMGSQISGYIGRKVNFKIPRITGLDPAGPLYNFLQPHLSLSDARFVDIIHTDYGFYGIARTTGTVDFFPNGGERIQPGCPQHPKFYSKDDFCSHQRSWKFYAESLINESVFLGVQCSSLSHLASGKCNNNTQIIMGYATPSSAKGTVYLITNDQSPFGLKEQGFLT</sequence>
<dbReference type="InterPro" id="IPR029058">
    <property type="entry name" value="AB_hydrolase_fold"/>
</dbReference>
<dbReference type="AlphaFoldDB" id="A0A158NQH7"/>